<feature type="transmembrane region" description="Helical" evidence="8">
    <location>
        <begin position="126"/>
        <end position="159"/>
    </location>
</feature>
<evidence type="ECO:0000256" key="7">
    <source>
        <dbReference type="RuleBase" id="RU000405"/>
    </source>
</evidence>
<dbReference type="PROSITE" id="PS50125">
    <property type="entry name" value="GUANYLATE_CYCLASE_2"/>
    <property type="match status" value="1"/>
</dbReference>
<evidence type="ECO:0000256" key="2">
    <source>
        <dbReference type="ARBA" id="ARBA00022692"/>
    </source>
</evidence>
<feature type="transmembrane region" description="Helical" evidence="8">
    <location>
        <begin position="94"/>
        <end position="114"/>
    </location>
</feature>
<name>A0ABU3VG73_9RHOB</name>
<evidence type="ECO:0000313" key="10">
    <source>
        <dbReference type="EMBL" id="MDU9005165.1"/>
    </source>
</evidence>
<dbReference type="InterPro" id="IPR029787">
    <property type="entry name" value="Nucleotide_cyclase"/>
</dbReference>
<reference evidence="11" key="1">
    <citation type="submission" date="2023-05" db="EMBL/GenBank/DDBJ databases">
        <title>Sedimentitalea sp. nov. JM2-8.</title>
        <authorList>
            <person name="Huang J."/>
        </authorList>
    </citation>
    <scope>NUCLEOTIDE SEQUENCE [LARGE SCALE GENOMIC DNA]</scope>
    <source>
        <strain evidence="11">KHS03</strain>
    </source>
</reference>
<keyword evidence="11" id="KW-1185">Reference proteome</keyword>
<dbReference type="RefSeq" id="WP_316778020.1">
    <property type="nucleotide sequence ID" value="NZ_JASMWN010000012.1"/>
</dbReference>
<keyword evidence="2 8" id="KW-0812">Transmembrane</keyword>
<evidence type="ECO:0000256" key="8">
    <source>
        <dbReference type="SAM" id="Phobius"/>
    </source>
</evidence>
<organism evidence="10 11">
    <name type="scientific">Sedimentitalea todarodis</name>
    <dbReference type="NCBI Taxonomy" id="1631240"/>
    <lineage>
        <taxon>Bacteria</taxon>
        <taxon>Pseudomonadati</taxon>
        <taxon>Pseudomonadota</taxon>
        <taxon>Alphaproteobacteria</taxon>
        <taxon>Rhodobacterales</taxon>
        <taxon>Paracoccaceae</taxon>
        <taxon>Sedimentitalea</taxon>
    </lineage>
</organism>
<evidence type="ECO:0000256" key="5">
    <source>
        <dbReference type="ARBA" id="ARBA00023136"/>
    </source>
</evidence>
<evidence type="ECO:0000259" key="9">
    <source>
        <dbReference type="PROSITE" id="PS50125"/>
    </source>
</evidence>
<dbReference type="CDD" id="cd07302">
    <property type="entry name" value="CHD"/>
    <property type="match status" value="1"/>
</dbReference>
<feature type="transmembrane region" description="Helical" evidence="8">
    <location>
        <begin position="31"/>
        <end position="50"/>
    </location>
</feature>
<dbReference type="Pfam" id="PF20968">
    <property type="entry name" value="MASE8"/>
    <property type="match status" value="1"/>
</dbReference>
<dbReference type="Pfam" id="PF00211">
    <property type="entry name" value="Guanylate_cyc"/>
    <property type="match status" value="1"/>
</dbReference>
<evidence type="ECO:0000256" key="3">
    <source>
        <dbReference type="ARBA" id="ARBA00022741"/>
    </source>
</evidence>
<keyword evidence="3" id="KW-0547">Nucleotide-binding</keyword>
<keyword evidence="4 8" id="KW-1133">Transmembrane helix</keyword>
<accession>A0ABU3VG73</accession>
<evidence type="ECO:0000256" key="6">
    <source>
        <dbReference type="ARBA" id="ARBA00023239"/>
    </source>
</evidence>
<dbReference type="SUPFAM" id="SSF55073">
    <property type="entry name" value="Nucleotide cyclase"/>
    <property type="match status" value="1"/>
</dbReference>
<comment type="similarity">
    <text evidence="7">Belongs to the adenylyl cyclase class-4/guanylyl cyclase family.</text>
</comment>
<keyword evidence="6 7" id="KW-0456">Lyase</keyword>
<protein>
    <submittedName>
        <fullName evidence="10">Adenylate/guanylate cyclase domain-containing protein</fullName>
    </submittedName>
</protein>
<dbReference type="InterPro" id="IPR050401">
    <property type="entry name" value="Cyclic_nucleotide_synthase"/>
</dbReference>
<comment type="caution">
    <text evidence="10">The sequence shown here is derived from an EMBL/GenBank/DDBJ whole genome shotgun (WGS) entry which is preliminary data.</text>
</comment>
<dbReference type="PANTHER" id="PTHR11920:SF335">
    <property type="entry name" value="GUANYLATE CYCLASE"/>
    <property type="match status" value="1"/>
</dbReference>
<feature type="domain" description="Guanylate cyclase" evidence="9">
    <location>
        <begin position="242"/>
        <end position="371"/>
    </location>
</feature>
<dbReference type="InterPro" id="IPR018297">
    <property type="entry name" value="A/G_cyclase_CS"/>
</dbReference>
<keyword evidence="5 8" id="KW-0472">Membrane</keyword>
<dbReference type="Proteomes" id="UP001255416">
    <property type="component" value="Unassembled WGS sequence"/>
</dbReference>
<evidence type="ECO:0000256" key="4">
    <source>
        <dbReference type="ARBA" id="ARBA00022989"/>
    </source>
</evidence>
<gene>
    <name evidence="10" type="ORF">QO231_15055</name>
</gene>
<sequence length="419" mass="45396">MNRIARRVTRQRLRFPPAQEAAYRHSVSGRIVQILQVGGLAGMVAVPAFISNDLLFDPDAVANTLPVRLLVAALIGAALIAFRFRSIAASPTAIAWITCGLFVSFSLALVFIQAGHANGFLVTVPGYIQVMVFIPIVCFSFVQALLTVISMALVGILGAQFGGATSIEVKNLINWLGGSSAFALGAAFIVDSARRRSFELEQELSAEKARVDQLLLNILPESIAERLNNQEQRIADYCPRATVLFADIVGFTTLARNLRPGEVLDLLNDLFSQFDMLVESHDVEKIKTIGDGYMAASGLYQADDPEKAARAACDLALDMQVAFDQFRREWKVEIDLRVGLHSGPVVAGVIGVRKFAFDLWGDTVNIASRLESGCPTGNIQISHETVDLIGPGYKVSHCGAIDIPGHRTRETFLLLSGPA</sequence>
<comment type="subcellular location">
    <subcellularLocation>
        <location evidence="1">Membrane</location>
    </subcellularLocation>
</comment>
<dbReference type="EMBL" id="JASMWN010000012">
    <property type="protein sequence ID" value="MDU9005165.1"/>
    <property type="molecule type" value="Genomic_DNA"/>
</dbReference>
<dbReference type="InterPro" id="IPR001054">
    <property type="entry name" value="A/G_cyclase"/>
</dbReference>
<dbReference type="PROSITE" id="PS00452">
    <property type="entry name" value="GUANYLATE_CYCLASE_1"/>
    <property type="match status" value="1"/>
</dbReference>
<feature type="transmembrane region" description="Helical" evidence="8">
    <location>
        <begin position="171"/>
        <end position="190"/>
    </location>
</feature>
<feature type="transmembrane region" description="Helical" evidence="8">
    <location>
        <begin position="65"/>
        <end position="82"/>
    </location>
</feature>
<dbReference type="Gene3D" id="3.30.70.1230">
    <property type="entry name" value="Nucleotide cyclase"/>
    <property type="match status" value="1"/>
</dbReference>
<dbReference type="PANTHER" id="PTHR11920">
    <property type="entry name" value="GUANYLYL CYCLASE"/>
    <property type="match status" value="1"/>
</dbReference>
<evidence type="ECO:0000313" key="11">
    <source>
        <dbReference type="Proteomes" id="UP001255416"/>
    </source>
</evidence>
<dbReference type="InterPro" id="IPR048431">
    <property type="entry name" value="MASE8"/>
</dbReference>
<evidence type="ECO:0000256" key="1">
    <source>
        <dbReference type="ARBA" id="ARBA00004370"/>
    </source>
</evidence>
<proteinExistence type="inferred from homology"/>
<dbReference type="SMART" id="SM00044">
    <property type="entry name" value="CYCc"/>
    <property type="match status" value="1"/>
</dbReference>